<gene>
    <name evidence="1" type="ORF">ASZ90_005421</name>
</gene>
<dbReference type="PROSITE" id="PS51257">
    <property type="entry name" value="PROKAR_LIPOPROTEIN"/>
    <property type="match status" value="1"/>
</dbReference>
<reference evidence="1" key="1">
    <citation type="journal article" date="2015" name="Proc. Natl. Acad. Sci. U.S.A.">
        <title>Networks of energetic and metabolic interactions define dynamics in microbial communities.</title>
        <authorList>
            <person name="Embree M."/>
            <person name="Liu J.K."/>
            <person name="Al-Bassam M.M."/>
            <person name="Zengler K."/>
        </authorList>
    </citation>
    <scope>NUCLEOTIDE SEQUENCE</scope>
</reference>
<dbReference type="EMBL" id="LNQE01000821">
    <property type="protein sequence ID" value="KUG24763.1"/>
    <property type="molecule type" value="Genomic_DNA"/>
</dbReference>
<comment type="caution">
    <text evidence="1">The sequence shown here is derived from an EMBL/GenBank/DDBJ whole genome shotgun (WGS) entry which is preliminary data.</text>
</comment>
<evidence type="ECO:0000313" key="1">
    <source>
        <dbReference type="EMBL" id="KUG24763.1"/>
    </source>
</evidence>
<sequence length="133" mass="14620">MTKIITKKYLLLILSSIGIMLLISSCVDTDVVNIPTNFTDLKSKVRFVNQVAGADAVVSVEGTQVGTIPPDGSSSYVEFLAGRKRVTVSYSTGPNLEENLTFDTDYKITFSIVEDPVTGERSFQKKLDGYVWD</sequence>
<name>A0A0W8FV34_9ZZZZ</name>
<organism evidence="1">
    <name type="scientific">hydrocarbon metagenome</name>
    <dbReference type="NCBI Taxonomy" id="938273"/>
    <lineage>
        <taxon>unclassified sequences</taxon>
        <taxon>metagenomes</taxon>
        <taxon>ecological metagenomes</taxon>
    </lineage>
</organism>
<accession>A0A0W8FV34</accession>
<proteinExistence type="predicted"/>
<dbReference type="AlphaFoldDB" id="A0A0W8FV34"/>
<protein>
    <submittedName>
        <fullName evidence="1">Uncharacterized protein</fullName>
    </submittedName>
</protein>